<accession>A0A081K6S8</accession>
<evidence type="ECO:0008006" key="3">
    <source>
        <dbReference type="Google" id="ProtNLM"/>
    </source>
</evidence>
<reference evidence="1 2" key="1">
    <citation type="submission" date="2014-06" db="EMBL/GenBank/DDBJ databases">
        <title>Whole Genome Sequences of Three Symbiotic Endozoicomonas Bacteria.</title>
        <authorList>
            <person name="Neave M.J."/>
            <person name="Apprill A."/>
            <person name="Voolstra C.R."/>
        </authorList>
    </citation>
    <scope>NUCLEOTIDE SEQUENCE [LARGE SCALE GENOMIC DNA]</scope>
    <source>
        <strain evidence="1 2">DSM 22380</strain>
    </source>
</reference>
<comment type="caution">
    <text evidence="1">The sequence shown here is derived from an EMBL/GenBank/DDBJ whole genome shotgun (WGS) entry which is preliminary data.</text>
</comment>
<dbReference type="RefSeq" id="WP_020584664.1">
    <property type="nucleotide sequence ID" value="NZ_JOJP01000001.1"/>
</dbReference>
<name>A0A081K6S8_9GAMM</name>
<dbReference type="Gene3D" id="3.50.50.60">
    <property type="entry name" value="FAD/NAD(P)-binding domain"/>
    <property type="match status" value="1"/>
</dbReference>
<sequence>MRREAIPDGNTLYKGLFADQVILGIAILEGLGKNRKGLKKEQMPCIGKPLDHRTLKVVYVGMGPNALWSALQTKAKCAGTEIEMFEKRTEYVRNHTVSIDDKCFRSLKHYDNKILKDGISQLREKIIKQKGHISCKEFETDLKLIAEKMGITMHTGGDFEVTSINDGKVKFKSGEALFDALVCADGAHSKSRKALLKMADNPNYQGEDIDFSELSSTDEDSEFQAKKDLQYRVRIKYQVQGPTKKLANSWLNFCRYAYATFKVMLSPVEERVRKLNEKTSEVTIDFFISKEEYDSLSGYNLGNAGKLSDTKISDFLKEKLKNWQAIKHKFCQEIPIPGTEELTPYTLSIFHARKVHYVTPSGKLICIAGDAATSLPYFRSLNNFLVVGADLGRKLGSTTRSKLAKTGKAYEKYASRRARWEGFKAKLKNFLVNVLKLYLWVSNKVFWQTNVWKPEQLKELRKKLPEREAYWHHPSAVLTGG</sequence>
<dbReference type="EMBL" id="JOJP01000001">
    <property type="protein sequence ID" value="KEI69854.1"/>
    <property type="molecule type" value="Genomic_DNA"/>
</dbReference>
<dbReference type="STRING" id="305900.GV64_03045"/>
<gene>
    <name evidence="1" type="ORF">GV64_03045</name>
</gene>
<dbReference type="AlphaFoldDB" id="A0A081K6S8"/>
<dbReference type="Proteomes" id="UP000027997">
    <property type="component" value="Unassembled WGS sequence"/>
</dbReference>
<dbReference type="SUPFAM" id="SSF51905">
    <property type="entry name" value="FAD/NAD(P)-binding domain"/>
    <property type="match status" value="1"/>
</dbReference>
<keyword evidence="2" id="KW-1185">Reference proteome</keyword>
<proteinExistence type="predicted"/>
<protein>
    <recommendedName>
        <fullName evidence="3">FAD-binding domain-containing protein</fullName>
    </recommendedName>
</protein>
<evidence type="ECO:0000313" key="1">
    <source>
        <dbReference type="EMBL" id="KEI69854.1"/>
    </source>
</evidence>
<evidence type="ECO:0000313" key="2">
    <source>
        <dbReference type="Proteomes" id="UP000027997"/>
    </source>
</evidence>
<dbReference type="InterPro" id="IPR036188">
    <property type="entry name" value="FAD/NAD-bd_sf"/>
</dbReference>
<dbReference type="eggNOG" id="COG0654">
    <property type="taxonomic scope" value="Bacteria"/>
</dbReference>
<organism evidence="1 2">
    <name type="scientific">Endozoicomonas elysicola</name>
    <dbReference type="NCBI Taxonomy" id="305900"/>
    <lineage>
        <taxon>Bacteria</taxon>
        <taxon>Pseudomonadati</taxon>
        <taxon>Pseudomonadota</taxon>
        <taxon>Gammaproteobacteria</taxon>
        <taxon>Oceanospirillales</taxon>
        <taxon>Endozoicomonadaceae</taxon>
        <taxon>Endozoicomonas</taxon>
    </lineage>
</organism>